<dbReference type="InterPro" id="IPR001851">
    <property type="entry name" value="ABC_transp_permease"/>
</dbReference>
<feature type="transmembrane region" description="Helical" evidence="9">
    <location>
        <begin position="139"/>
        <end position="159"/>
    </location>
</feature>
<dbReference type="STRING" id="1969733.B5V00_16280"/>
<keyword evidence="2" id="KW-0813">Transport</keyword>
<evidence type="ECO:0000256" key="7">
    <source>
        <dbReference type="ARBA" id="ARBA00023136"/>
    </source>
</evidence>
<dbReference type="Proteomes" id="UP000193136">
    <property type="component" value="Unassembled WGS sequence"/>
</dbReference>
<evidence type="ECO:0000256" key="9">
    <source>
        <dbReference type="SAM" id="Phobius"/>
    </source>
</evidence>
<dbReference type="PANTHER" id="PTHR11795:SF442">
    <property type="entry name" value="ABC TRANSPORTER ATP-BINDING PROTEIN"/>
    <property type="match status" value="1"/>
</dbReference>
<evidence type="ECO:0000256" key="1">
    <source>
        <dbReference type="ARBA" id="ARBA00004651"/>
    </source>
</evidence>
<keyword evidence="11" id="KW-1185">Reference proteome</keyword>
<proteinExistence type="inferred from homology"/>
<feature type="transmembrane region" description="Helical" evidence="9">
    <location>
        <begin position="59"/>
        <end position="83"/>
    </location>
</feature>
<feature type="transmembrane region" description="Helical" evidence="9">
    <location>
        <begin position="180"/>
        <end position="201"/>
    </location>
</feature>
<dbReference type="Pfam" id="PF02653">
    <property type="entry name" value="BPD_transp_2"/>
    <property type="match status" value="1"/>
</dbReference>
<dbReference type="OrthoDB" id="9807115at2"/>
<comment type="caution">
    <text evidence="10">The sequence shown here is derived from an EMBL/GenBank/DDBJ whole genome shotgun (WGS) entry which is preliminary data.</text>
</comment>
<keyword evidence="6 9" id="KW-1133">Transmembrane helix</keyword>
<dbReference type="AlphaFoldDB" id="A0A1X0XL77"/>
<evidence type="ECO:0000256" key="8">
    <source>
        <dbReference type="ARBA" id="ARBA00037998"/>
    </source>
</evidence>
<evidence type="ECO:0000313" key="10">
    <source>
        <dbReference type="EMBL" id="ORJ53682.1"/>
    </source>
</evidence>
<organism evidence="10 11">
    <name type="scientific">Geothermobacter hydrogeniphilus</name>
    <dbReference type="NCBI Taxonomy" id="1969733"/>
    <lineage>
        <taxon>Bacteria</taxon>
        <taxon>Pseudomonadati</taxon>
        <taxon>Thermodesulfobacteriota</taxon>
        <taxon>Desulfuromonadia</taxon>
        <taxon>Desulfuromonadales</taxon>
        <taxon>Geothermobacteraceae</taxon>
        <taxon>Geothermobacter</taxon>
    </lineage>
</organism>
<keyword evidence="3" id="KW-1003">Cell membrane</keyword>
<gene>
    <name evidence="10" type="ORF">B5V00_16280</name>
</gene>
<keyword evidence="7 9" id="KW-0472">Membrane</keyword>
<reference evidence="10 11" key="1">
    <citation type="submission" date="2017-03" db="EMBL/GenBank/DDBJ databases">
        <title>Genome sequence of Geothermobacter sp. EPR-M, Deep-Sea Iron Reducer.</title>
        <authorList>
            <person name="Tully B."/>
            <person name="Savalia P."/>
            <person name="Abuyen K."/>
            <person name="Baughan C."/>
            <person name="Romero E."/>
            <person name="Ronkowski C."/>
            <person name="Torres B."/>
            <person name="Tremblay J."/>
            <person name="Trujillo A."/>
            <person name="Tyler M."/>
            <person name="Perez-Rodriguez I."/>
            <person name="Amend J."/>
        </authorList>
    </citation>
    <scope>NUCLEOTIDE SEQUENCE [LARGE SCALE GENOMIC DNA]</scope>
    <source>
        <strain evidence="10 11">EPR-M</strain>
    </source>
</reference>
<comment type="subcellular location">
    <subcellularLocation>
        <location evidence="1">Cell membrane</location>
        <topology evidence="1">Multi-pass membrane protein</topology>
    </subcellularLocation>
</comment>
<dbReference type="CDD" id="cd06582">
    <property type="entry name" value="TM_PBP1_LivH_like"/>
    <property type="match status" value="1"/>
</dbReference>
<comment type="similarity">
    <text evidence="8">Belongs to the binding-protein-dependent transport system permease family. LivHM subfamily.</text>
</comment>
<keyword evidence="4 9" id="KW-0812">Transmembrane</keyword>
<evidence type="ECO:0000256" key="5">
    <source>
        <dbReference type="ARBA" id="ARBA00022970"/>
    </source>
</evidence>
<feature type="transmembrane region" description="Helical" evidence="9">
    <location>
        <begin position="12"/>
        <end position="39"/>
    </location>
</feature>
<feature type="transmembrane region" description="Helical" evidence="9">
    <location>
        <begin position="95"/>
        <end position="119"/>
    </location>
</feature>
<dbReference type="EMBL" id="NAAD01000036">
    <property type="protein sequence ID" value="ORJ53682.1"/>
    <property type="molecule type" value="Genomic_DNA"/>
</dbReference>
<dbReference type="GO" id="GO:0006865">
    <property type="term" value="P:amino acid transport"/>
    <property type="evidence" value="ECO:0007669"/>
    <property type="project" value="UniProtKB-KW"/>
</dbReference>
<name>A0A1X0XL77_9BACT</name>
<evidence type="ECO:0000256" key="3">
    <source>
        <dbReference type="ARBA" id="ARBA00022475"/>
    </source>
</evidence>
<dbReference type="GO" id="GO:0022857">
    <property type="term" value="F:transmembrane transporter activity"/>
    <property type="evidence" value="ECO:0007669"/>
    <property type="project" value="InterPro"/>
</dbReference>
<keyword evidence="5" id="KW-0029">Amino-acid transport</keyword>
<dbReference type="RefSeq" id="WP_085011867.1">
    <property type="nucleotide sequence ID" value="NZ_NAAD01000036.1"/>
</dbReference>
<feature type="transmembrane region" description="Helical" evidence="9">
    <location>
        <begin position="221"/>
        <end position="250"/>
    </location>
</feature>
<dbReference type="InterPro" id="IPR052157">
    <property type="entry name" value="BCAA_transport_permease"/>
</dbReference>
<accession>A0A1X0XL77</accession>
<evidence type="ECO:0000256" key="4">
    <source>
        <dbReference type="ARBA" id="ARBA00022692"/>
    </source>
</evidence>
<sequence>MEYLLLNTLNGLSWGMLLFLISVGLTTVFGVLGVLNFAHGSLFMLGAYLCMQAMQYFDSFWLGLLVGPLCAVVVGVLMEKFLLKQVYGRDVSFQLLLTFAVLLILDDGVRMIWGSGYHVVDPPVLLSGVMSVAGQDYPVYRLFLILVGPLIGALLWSFFHFTRWGKTIRAASFDNIMAEGVGINVPLIYTAVFALGTWLAALGGALAAPQQSLVPSMGEKIIIESFIVVVVGGLGSFPGAFAGALLLGLLESFGTEFAGRMQMAIPYLLLAVILLVRPHGLFKKGV</sequence>
<dbReference type="GO" id="GO:0005886">
    <property type="term" value="C:plasma membrane"/>
    <property type="evidence" value="ECO:0007669"/>
    <property type="project" value="UniProtKB-SubCell"/>
</dbReference>
<protein>
    <submittedName>
        <fullName evidence="10">Branched-chain amino acid ABC transporter permease</fullName>
    </submittedName>
</protein>
<feature type="transmembrane region" description="Helical" evidence="9">
    <location>
        <begin position="257"/>
        <end position="276"/>
    </location>
</feature>
<evidence type="ECO:0000256" key="2">
    <source>
        <dbReference type="ARBA" id="ARBA00022448"/>
    </source>
</evidence>
<evidence type="ECO:0000256" key="6">
    <source>
        <dbReference type="ARBA" id="ARBA00022989"/>
    </source>
</evidence>
<evidence type="ECO:0000313" key="11">
    <source>
        <dbReference type="Proteomes" id="UP000193136"/>
    </source>
</evidence>
<dbReference type="PANTHER" id="PTHR11795">
    <property type="entry name" value="BRANCHED-CHAIN AMINO ACID TRANSPORT SYSTEM PERMEASE PROTEIN LIVH"/>
    <property type="match status" value="1"/>
</dbReference>